<organism evidence="3">
    <name type="scientific">uncultured marine group II/III euryarchaeote AD1000_04_B09</name>
    <dbReference type="NCBI Taxonomy" id="1457704"/>
    <lineage>
        <taxon>Archaea</taxon>
        <taxon>Methanobacteriati</taxon>
        <taxon>Methanobacteriota</taxon>
        <taxon>environmental samples</taxon>
    </lineage>
</organism>
<dbReference type="Gene3D" id="2.30.310.10">
    <property type="entry name" value="ibrinogen binding protein from staphylococcus aureus domain"/>
    <property type="match status" value="1"/>
</dbReference>
<feature type="region of interest" description="Disordered" evidence="1">
    <location>
        <begin position="316"/>
        <end position="337"/>
    </location>
</feature>
<feature type="domain" description="NFACT RNA-binding" evidence="2">
    <location>
        <begin position="488"/>
        <end position="629"/>
    </location>
</feature>
<dbReference type="GO" id="GO:0000049">
    <property type="term" value="F:tRNA binding"/>
    <property type="evidence" value="ECO:0007669"/>
    <property type="project" value="TreeGrafter"/>
</dbReference>
<evidence type="ECO:0000259" key="2">
    <source>
        <dbReference type="Pfam" id="PF05670"/>
    </source>
</evidence>
<dbReference type="PANTHER" id="PTHR15239">
    <property type="entry name" value="NUCLEAR EXPORT MEDIATOR FACTOR NEMF"/>
    <property type="match status" value="1"/>
</dbReference>
<dbReference type="PANTHER" id="PTHR15239:SF6">
    <property type="entry name" value="RIBOSOME QUALITY CONTROL COMPLEX SUBUNIT NEMF"/>
    <property type="match status" value="1"/>
</dbReference>
<dbReference type="Pfam" id="PF05833">
    <property type="entry name" value="NFACT_N"/>
    <property type="match status" value="1"/>
</dbReference>
<proteinExistence type="predicted"/>
<dbReference type="NCBIfam" id="NF041120">
    <property type="entry name" value="RqcH_arch"/>
    <property type="match status" value="1"/>
</dbReference>
<dbReference type="GO" id="GO:1990112">
    <property type="term" value="C:RQC complex"/>
    <property type="evidence" value="ECO:0007669"/>
    <property type="project" value="TreeGrafter"/>
</dbReference>
<accession>A0A075FL83</accession>
<dbReference type="InterPro" id="IPR051608">
    <property type="entry name" value="RQC_Subunit_NEMF"/>
</dbReference>
<sequence length="716" mass="78612">MSSMREQSSSFDVARIVRELSELIGAHARKAYQPHYEQVVLRLKPKGEPSTDLVIVRGRRVYTSNRDRPMPSNPSQFAMVLRKHLNNSRFIAVRQYGFDRVIELTFEHGGGRLKLVIELFRDGNVLLLDDEGVIIQPLTHAKYASRTLKKGVAYTPPPETVDPRQMDRAALDELLDGSEHDLIRTLAARANFGRVYGSTACSVAGLEEKMDANSLDSGQRDALEQAIQSMLDGLSADTGAMMWMSDKEAMTAWNMADNEADRDTAAAGISEIAPIDLSYTDAGAMVEVSSLSLAYDAVFGSHDAAAFIRREEERLVDSGEDEGERQAKLDRRASQQRGAIDRFHERAAITQELGKAIQDNWEHVESILTQFNAAVESESWQSVEGKIVDVPWIDRVNPVKRTIVAYLPDEDGDPGASITLEVASTVHQNAQRYFEEARSQKNKAKGAQAALAGTEQAREKAEKRAAKDAAAGRLRGRQRSKRFWFEKHRWAMLSGGHLLIGGRDAKGNDTVVHKHLGSNDLYFHADLHGAPSCSLKLKDGLAQNQNPSENIPVGVSSMQVVQNLGEGLEDAREFPESLHSEAAQVAVCWSRAWGSGGAAATAFHVRPSQVSKTTETGESLARGSFVVRGQRNWHRDLPLELAIGMAVVNGVPMPVSGTPATISESFERWVKVLPGREKKESVANRISKATGLAQDDLLSCLPPGNCSIEDHGLIQP</sequence>
<dbReference type="EMBL" id="KF900310">
    <property type="protein sequence ID" value="AIE90452.1"/>
    <property type="molecule type" value="Genomic_DNA"/>
</dbReference>
<dbReference type="Pfam" id="PF05670">
    <property type="entry name" value="NFACT-R_1"/>
    <property type="match status" value="1"/>
</dbReference>
<dbReference type="GO" id="GO:0043023">
    <property type="term" value="F:ribosomal large subunit binding"/>
    <property type="evidence" value="ECO:0007669"/>
    <property type="project" value="TreeGrafter"/>
</dbReference>
<feature type="compositionally biased region" description="Basic and acidic residues" evidence="1">
    <location>
        <begin position="324"/>
        <end position="337"/>
    </location>
</feature>
<dbReference type="AlphaFoldDB" id="A0A075FL83"/>
<dbReference type="InterPro" id="IPR008532">
    <property type="entry name" value="NFACT_RNA-bd"/>
</dbReference>
<protein>
    <submittedName>
        <fullName evidence="3">Putative RNA-binding protein</fullName>
    </submittedName>
</protein>
<evidence type="ECO:0000256" key="1">
    <source>
        <dbReference type="SAM" id="MobiDB-lite"/>
    </source>
</evidence>
<name>A0A075FL83_9EURY</name>
<reference evidence="3" key="1">
    <citation type="journal article" date="2014" name="Genome Biol. Evol.">
        <title>Pangenome evidence for extensive interdomain horizontal transfer affecting lineage core and shell genes in uncultured planktonic thaumarchaeota and euryarchaeota.</title>
        <authorList>
            <person name="Deschamps P."/>
            <person name="Zivanovic Y."/>
            <person name="Moreira D."/>
            <person name="Rodriguez-Valera F."/>
            <person name="Lopez-Garcia P."/>
        </authorList>
    </citation>
    <scope>NUCLEOTIDE SEQUENCE</scope>
</reference>
<evidence type="ECO:0000313" key="3">
    <source>
        <dbReference type="EMBL" id="AIE90452.1"/>
    </source>
</evidence>
<dbReference type="GO" id="GO:0072344">
    <property type="term" value="P:rescue of stalled ribosome"/>
    <property type="evidence" value="ECO:0007669"/>
    <property type="project" value="TreeGrafter"/>
</dbReference>